<dbReference type="InterPro" id="IPR036390">
    <property type="entry name" value="WH_DNA-bd_sf"/>
</dbReference>
<dbReference type="SUPFAM" id="SSF46785">
    <property type="entry name" value="Winged helix' DNA-binding domain"/>
    <property type="match status" value="1"/>
</dbReference>
<dbReference type="InterPro" id="IPR002577">
    <property type="entry name" value="HTH_HxlR"/>
</dbReference>
<proteinExistence type="predicted"/>
<dbReference type="PROSITE" id="PS51118">
    <property type="entry name" value="HTH_HXLR"/>
    <property type="match status" value="1"/>
</dbReference>
<dbReference type="Gene3D" id="1.10.10.10">
    <property type="entry name" value="Winged helix-like DNA-binding domain superfamily/Winged helix DNA-binding domain"/>
    <property type="match status" value="1"/>
</dbReference>
<evidence type="ECO:0000259" key="1">
    <source>
        <dbReference type="PROSITE" id="PS51118"/>
    </source>
</evidence>
<comment type="caution">
    <text evidence="2">The sequence shown here is derived from an EMBL/GenBank/DDBJ whole genome shotgun (WGS) entry which is preliminary data.</text>
</comment>
<gene>
    <name evidence="2" type="ORF">JJQ58_11940</name>
</gene>
<dbReference type="InterPro" id="IPR036388">
    <property type="entry name" value="WH-like_DNA-bd_sf"/>
</dbReference>
<sequence length="97" mass="11456">MRSVNEDKVISNINQLGHNYGLIVLAKLSNVEREERDLFSELESYDQQKIKQSLELLVENEFLQVRIEEIMPPNIYYSISEKGEQLIPFIKQLEQMK</sequence>
<name>A0ABS5MQH4_9STAP</name>
<feature type="domain" description="HTH hxlR-type" evidence="1">
    <location>
        <begin position="5"/>
        <end position="97"/>
    </location>
</feature>
<dbReference type="Pfam" id="PF01638">
    <property type="entry name" value="HxlR"/>
    <property type="match status" value="1"/>
</dbReference>
<reference evidence="2 3" key="1">
    <citation type="submission" date="2021-05" db="EMBL/GenBank/DDBJ databases">
        <title>Staphylococcus fleurettii isolated from lake water in First Nation community in Manitoba, Canada.</title>
        <authorList>
            <person name="Bashar S."/>
            <person name="Murdock A."/>
            <person name="Patidar R."/>
            <person name="Golding G."/>
            <person name="Farenhorst A."/>
            <person name="Kumar A."/>
        </authorList>
    </citation>
    <scope>NUCLEOTIDE SEQUENCE [LARGE SCALE GENOMIC DNA]</scope>
    <source>
        <strain evidence="2 3">SF002</strain>
    </source>
</reference>
<organism evidence="2 3">
    <name type="scientific">Mammaliicoccus fleurettii</name>
    <dbReference type="NCBI Taxonomy" id="150056"/>
    <lineage>
        <taxon>Bacteria</taxon>
        <taxon>Bacillati</taxon>
        <taxon>Bacillota</taxon>
        <taxon>Bacilli</taxon>
        <taxon>Bacillales</taxon>
        <taxon>Staphylococcaceae</taxon>
        <taxon>Mammaliicoccus</taxon>
    </lineage>
</organism>
<keyword evidence="3" id="KW-1185">Reference proteome</keyword>
<evidence type="ECO:0000313" key="2">
    <source>
        <dbReference type="EMBL" id="MBS3698180.1"/>
    </source>
</evidence>
<dbReference type="EMBL" id="JAGXBM010000028">
    <property type="protein sequence ID" value="MBS3698180.1"/>
    <property type="molecule type" value="Genomic_DNA"/>
</dbReference>
<dbReference type="RefSeq" id="WP_115337077.1">
    <property type="nucleotide sequence ID" value="NZ_JAEPSA010000027.1"/>
</dbReference>
<protein>
    <submittedName>
        <fullName evidence="2">Winged helix-turn-helix transcriptional regulator</fullName>
    </submittedName>
</protein>
<dbReference type="Proteomes" id="UP000681586">
    <property type="component" value="Unassembled WGS sequence"/>
</dbReference>
<evidence type="ECO:0000313" key="3">
    <source>
        <dbReference type="Proteomes" id="UP000681586"/>
    </source>
</evidence>
<accession>A0ABS5MQH4</accession>